<accession>A0AA40FFT7</accession>
<name>A0AA40FFT7_9HYME</name>
<protein>
    <submittedName>
        <fullName evidence="2">Uncharacterized protein</fullName>
    </submittedName>
</protein>
<sequence length="178" mass="20507">MIELAGTDWTAENRLLRCTVNSVGSFAIDKGLPFRLNPASKEGVVAGVTVEEKEERKRKEGRNRGRLWPWLLSEGDSGREWLLKETERERTIRKKGRANVNGDVNGVASPVKGKREENRDKCEDDGGENEREIRRLDNERESEKTRGGWWDGEGREEKEEREKKKKSRLLGSRKDTEL</sequence>
<gene>
    <name evidence="2" type="ORF">K0M31_015229</name>
</gene>
<feature type="compositionally biased region" description="Basic and acidic residues" evidence="1">
    <location>
        <begin position="113"/>
        <end position="162"/>
    </location>
</feature>
<evidence type="ECO:0000256" key="1">
    <source>
        <dbReference type="SAM" id="MobiDB-lite"/>
    </source>
</evidence>
<feature type="region of interest" description="Disordered" evidence="1">
    <location>
        <begin position="93"/>
        <end position="178"/>
    </location>
</feature>
<keyword evidence="3" id="KW-1185">Reference proteome</keyword>
<dbReference type="AlphaFoldDB" id="A0AA40FFT7"/>
<proteinExistence type="predicted"/>
<evidence type="ECO:0000313" key="2">
    <source>
        <dbReference type="EMBL" id="KAK1118182.1"/>
    </source>
</evidence>
<organism evidence="2 3">
    <name type="scientific">Melipona bicolor</name>
    <dbReference type="NCBI Taxonomy" id="60889"/>
    <lineage>
        <taxon>Eukaryota</taxon>
        <taxon>Metazoa</taxon>
        <taxon>Ecdysozoa</taxon>
        <taxon>Arthropoda</taxon>
        <taxon>Hexapoda</taxon>
        <taxon>Insecta</taxon>
        <taxon>Pterygota</taxon>
        <taxon>Neoptera</taxon>
        <taxon>Endopterygota</taxon>
        <taxon>Hymenoptera</taxon>
        <taxon>Apocrita</taxon>
        <taxon>Aculeata</taxon>
        <taxon>Apoidea</taxon>
        <taxon>Anthophila</taxon>
        <taxon>Apidae</taxon>
        <taxon>Melipona</taxon>
    </lineage>
</organism>
<comment type="caution">
    <text evidence="2">The sequence shown here is derived from an EMBL/GenBank/DDBJ whole genome shotgun (WGS) entry which is preliminary data.</text>
</comment>
<dbReference type="Proteomes" id="UP001177670">
    <property type="component" value="Unassembled WGS sequence"/>
</dbReference>
<dbReference type="EMBL" id="JAHYIQ010000044">
    <property type="protein sequence ID" value="KAK1118182.1"/>
    <property type="molecule type" value="Genomic_DNA"/>
</dbReference>
<evidence type="ECO:0000313" key="3">
    <source>
        <dbReference type="Proteomes" id="UP001177670"/>
    </source>
</evidence>
<reference evidence="2" key="1">
    <citation type="submission" date="2021-10" db="EMBL/GenBank/DDBJ databases">
        <title>Melipona bicolor Genome sequencing and assembly.</title>
        <authorList>
            <person name="Araujo N.S."/>
            <person name="Arias M.C."/>
        </authorList>
    </citation>
    <scope>NUCLEOTIDE SEQUENCE</scope>
    <source>
        <strain evidence="2">USP_2M_L1-L4_2017</strain>
        <tissue evidence="2">Whole body</tissue>
    </source>
</reference>